<evidence type="ECO:0000256" key="1">
    <source>
        <dbReference type="SAM" id="Phobius"/>
    </source>
</evidence>
<organism evidence="2 3">
    <name type="scientific">Calidithermus roseus</name>
    <dbReference type="NCBI Taxonomy" id="1644118"/>
    <lineage>
        <taxon>Bacteria</taxon>
        <taxon>Thermotogati</taxon>
        <taxon>Deinococcota</taxon>
        <taxon>Deinococci</taxon>
        <taxon>Thermales</taxon>
        <taxon>Thermaceae</taxon>
        <taxon>Calidithermus</taxon>
    </lineage>
</organism>
<protein>
    <submittedName>
        <fullName evidence="2">Uncharacterized protein</fullName>
    </submittedName>
</protein>
<name>A0A399ETA7_9DEIN</name>
<feature type="transmembrane region" description="Helical" evidence="1">
    <location>
        <begin position="69"/>
        <end position="85"/>
    </location>
</feature>
<reference evidence="2 3" key="1">
    <citation type="submission" date="2018-08" db="EMBL/GenBank/DDBJ databases">
        <title>Meiothermus roseus NBRC 110900 genome sequencing project.</title>
        <authorList>
            <person name="Da Costa M.S."/>
            <person name="Albuquerque L."/>
            <person name="Raposo P."/>
            <person name="Froufe H.J.C."/>
            <person name="Barroso C.S."/>
            <person name="Egas C."/>
        </authorList>
    </citation>
    <scope>NUCLEOTIDE SEQUENCE [LARGE SCALE GENOMIC DNA]</scope>
    <source>
        <strain evidence="2 3">NBRC 110900</strain>
    </source>
</reference>
<evidence type="ECO:0000313" key="3">
    <source>
        <dbReference type="Proteomes" id="UP000265341"/>
    </source>
</evidence>
<dbReference type="OrthoDB" id="26134at2"/>
<feature type="transmembrane region" description="Helical" evidence="1">
    <location>
        <begin position="105"/>
        <end position="124"/>
    </location>
</feature>
<proteinExistence type="predicted"/>
<feature type="transmembrane region" description="Helical" evidence="1">
    <location>
        <begin position="42"/>
        <end position="62"/>
    </location>
</feature>
<evidence type="ECO:0000313" key="2">
    <source>
        <dbReference type="EMBL" id="RIH86309.1"/>
    </source>
</evidence>
<comment type="caution">
    <text evidence="2">The sequence shown here is derived from an EMBL/GenBank/DDBJ whole genome shotgun (WGS) entry which is preliminary data.</text>
</comment>
<keyword evidence="1" id="KW-0812">Transmembrane</keyword>
<sequence>MIIVSTLRDLLVLLLLPALALSALLSLPLLVREPAAWQLRLFKGLVGLAMAGFVLDLLFRFVISGGSPWLHSAYGLLTVLILYGVSGLEPGGWLRESLSKAPERIGPYLFWASFAGFLLWWRFIETGQ</sequence>
<keyword evidence="3" id="KW-1185">Reference proteome</keyword>
<accession>A0A399ETA7</accession>
<dbReference type="EMBL" id="QWLA01000031">
    <property type="protein sequence ID" value="RIH86309.1"/>
    <property type="molecule type" value="Genomic_DNA"/>
</dbReference>
<dbReference type="Proteomes" id="UP000265341">
    <property type="component" value="Unassembled WGS sequence"/>
</dbReference>
<dbReference type="RefSeq" id="WP_119277621.1">
    <property type="nucleotide sequence ID" value="NZ_QWLA01000031.1"/>
</dbReference>
<keyword evidence="1" id="KW-1133">Transmembrane helix</keyword>
<dbReference type="AlphaFoldDB" id="A0A399ETA7"/>
<keyword evidence="1" id="KW-0472">Membrane</keyword>
<gene>
    <name evidence="2" type="ORF">Mrose_01849</name>
</gene>